<keyword evidence="2" id="KW-1185">Reference proteome</keyword>
<dbReference type="EMBL" id="KN839844">
    <property type="protein sequence ID" value="KIJ65190.1"/>
    <property type="molecule type" value="Genomic_DNA"/>
</dbReference>
<dbReference type="Proteomes" id="UP000053820">
    <property type="component" value="Unassembled WGS sequence"/>
</dbReference>
<dbReference type="HOGENOM" id="CLU_3050598_0_0_1"/>
<protein>
    <submittedName>
        <fullName evidence="1">Uncharacterized protein</fullName>
    </submittedName>
</protein>
<name>A0A0C9W2H6_9AGAM</name>
<reference evidence="1 2" key="1">
    <citation type="submission" date="2014-04" db="EMBL/GenBank/DDBJ databases">
        <title>Evolutionary Origins and Diversification of the Mycorrhizal Mutualists.</title>
        <authorList>
            <consortium name="DOE Joint Genome Institute"/>
            <consortium name="Mycorrhizal Genomics Consortium"/>
            <person name="Kohler A."/>
            <person name="Kuo A."/>
            <person name="Nagy L.G."/>
            <person name="Floudas D."/>
            <person name="Copeland A."/>
            <person name="Barry K.W."/>
            <person name="Cichocki N."/>
            <person name="Veneault-Fourrey C."/>
            <person name="LaButti K."/>
            <person name="Lindquist E.A."/>
            <person name="Lipzen A."/>
            <person name="Lundell T."/>
            <person name="Morin E."/>
            <person name="Murat C."/>
            <person name="Riley R."/>
            <person name="Ohm R."/>
            <person name="Sun H."/>
            <person name="Tunlid A."/>
            <person name="Henrissat B."/>
            <person name="Grigoriev I.V."/>
            <person name="Hibbett D.S."/>
            <person name="Martin F."/>
        </authorList>
    </citation>
    <scope>NUCLEOTIDE SEQUENCE [LARGE SCALE GENOMIC DNA]</scope>
    <source>
        <strain evidence="1 2">MD-312</strain>
    </source>
</reference>
<sequence>MTQTSLAFILSLDAPRDGHDVIVSISQSVRNSDQSDFIQPAIRKVMEDIGIVQP</sequence>
<organism evidence="1 2">
    <name type="scientific">Hydnomerulius pinastri MD-312</name>
    <dbReference type="NCBI Taxonomy" id="994086"/>
    <lineage>
        <taxon>Eukaryota</taxon>
        <taxon>Fungi</taxon>
        <taxon>Dikarya</taxon>
        <taxon>Basidiomycota</taxon>
        <taxon>Agaricomycotina</taxon>
        <taxon>Agaricomycetes</taxon>
        <taxon>Agaricomycetidae</taxon>
        <taxon>Boletales</taxon>
        <taxon>Boletales incertae sedis</taxon>
        <taxon>Leucogyrophana</taxon>
    </lineage>
</organism>
<evidence type="ECO:0000313" key="2">
    <source>
        <dbReference type="Proteomes" id="UP000053820"/>
    </source>
</evidence>
<dbReference type="AlphaFoldDB" id="A0A0C9W2H6"/>
<gene>
    <name evidence="1" type="ORF">HYDPIDRAFT_111084</name>
</gene>
<evidence type="ECO:0000313" key="1">
    <source>
        <dbReference type="EMBL" id="KIJ65190.1"/>
    </source>
</evidence>
<accession>A0A0C9W2H6</accession>
<proteinExistence type="predicted"/>